<dbReference type="EC" id="2.5.1.61" evidence="8"/>
<dbReference type="Gene3D" id="3.40.190.10">
    <property type="entry name" value="Periplasmic binding protein-like II"/>
    <property type="match status" value="2"/>
</dbReference>
<evidence type="ECO:0000256" key="6">
    <source>
        <dbReference type="ARBA" id="ARBA00023244"/>
    </source>
</evidence>
<comment type="miscellaneous">
    <text evidence="8">The porphobilinogen subunits are added to the dipyrromethane group.</text>
</comment>
<dbReference type="Gene3D" id="3.30.160.40">
    <property type="entry name" value="Porphobilinogen deaminase, C-terminal domain"/>
    <property type="match status" value="1"/>
</dbReference>
<dbReference type="SUPFAM" id="SSF53850">
    <property type="entry name" value="Periplasmic binding protein-like II"/>
    <property type="match status" value="1"/>
</dbReference>
<dbReference type="InterPro" id="IPR022418">
    <property type="entry name" value="Porphobilinogen_deaminase_C"/>
</dbReference>
<comment type="catalytic activity">
    <reaction evidence="7 8">
        <text>4 porphobilinogen + H2O = hydroxymethylbilane + 4 NH4(+)</text>
        <dbReference type="Rhea" id="RHEA:13185"/>
        <dbReference type="ChEBI" id="CHEBI:15377"/>
        <dbReference type="ChEBI" id="CHEBI:28938"/>
        <dbReference type="ChEBI" id="CHEBI:57845"/>
        <dbReference type="ChEBI" id="CHEBI:58126"/>
        <dbReference type="EC" id="2.5.1.61"/>
    </reaction>
</comment>
<dbReference type="PIRSF" id="PIRSF001438">
    <property type="entry name" value="4pyrrol_synth_OHMeBilane_synth"/>
    <property type="match status" value="1"/>
</dbReference>
<dbReference type="CDD" id="cd13646">
    <property type="entry name" value="PBP2_EcHMBS_like"/>
    <property type="match status" value="1"/>
</dbReference>
<proteinExistence type="inferred from homology"/>
<dbReference type="PATRIC" id="fig|28229.4.peg.1802"/>
<comment type="cofactor">
    <cofactor evidence="8">
        <name>dipyrromethane</name>
        <dbReference type="ChEBI" id="CHEBI:60342"/>
    </cofactor>
    <text evidence="8">Binds 1 dipyrromethane group covalently.</text>
</comment>
<feature type="domain" description="Porphobilinogen deaminase C-terminal" evidence="10">
    <location>
        <begin position="226"/>
        <end position="297"/>
    </location>
</feature>
<evidence type="ECO:0000259" key="10">
    <source>
        <dbReference type="Pfam" id="PF03900"/>
    </source>
</evidence>
<gene>
    <name evidence="8" type="primary">hemC</name>
    <name evidence="11" type="ORF">ND2E_2763</name>
</gene>
<evidence type="ECO:0000256" key="5">
    <source>
        <dbReference type="ARBA" id="ARBA00022679"/>
    </source>
</evidence>
<evidence type="ECO:0000256" key="1">
    <source>
        <dbReference type="ARBA" id="ARBA00002869"/>
    </source>
</evidence>
<comment type="subunit">
    <text evidence="4 8">Monomer.</text>
</comment>
<dbReference type="SUPFAM" id="SSF54782">
    <property type="entry name" value="Porphobilinogen deaminase (hydroxymethylbilane synthase), C-terminal domain"/>
    <property type="match status" value="1"/>
</dbReference>
<comment type="similarity">
    <text evidence="3 8">Belongs to the HMBS family.</text>
</comment>
<dbReference type="PRINTS" id="PR00151">
    <property type="entry name" value="PORPHBDMNASE"/>
</dbReference>
<comment type="pathway">
    <text evidence="2">Porphyrin-containing compound metabolism; protoporphyrin-IX biosynthesis; coproporphyrinogen-III from 5-aminolevulinate: step 2/4.</text>
</comment>
<dbReference type="AlphaFoldDB" id="A0A099KQN2"/>
<dbReference type="RefSeq" id="WP_033093546.1">
    <property type="nucleotide sequence ID" value="NZ_JQED01000017.1"/>
</dbReference>
<feature type="modified residue" description="S-(dipyrrolylmethanemethyl)cysteine" evidence="8">
    <location>
        <position position="242"/>
    </location>
</feature>
<dbReference type="InterPro" id="IPR036803">
    <property type="entry name" value="Porphobilinogen_deaminase_C_sf"/>
</dbReference>
<evidence type="ECO:0000256" key="3">
    <source>
        <dbReference type="ARBA" id="ARBA00005638"/>
    </source>
</evidence>
<dbReference type="FunFam" id="3.40.190.10:FF:000005">
    <property type="entry name" value="Porphobilinogen deaminase"/>
    <property type="match status" value="1"/>
</dbReference>
<dbReference type="Pfam" id="PF03900">
    <property type="entry name" value="Porphobil_deamC"/>
    <property type="match status" value="1"/>
</dbReference>
<dbReference type="PANTHER" id="PTHR11557">
    <property type="entry name" value="PORPHOBILINOGEN DEAMINASE"/>
    <property type="match status" value="1"/>
</dbReference>
<dbReference type="EMBL" id="JQED01000017">
    <property type="protein sequence ID" value="KGJ92515.1"/>
    <property type="molecule type" value="Genomic_DNA"/>
</dbReference>
<sequence length="317" mass="34516">MNNTTVRIATRKSALALWQAEYVKAQLEHFHNDINVELVPMTTKGDIILDTPLAKVGGKGLFVKELEVAMLEGRADIAVHSMKDVPVDFPEGLGLEVICPREDPRDAFVSNTIKSLGDLPQGAIVGTSSLRRQCQLKASRPDLDIRDLRGNVNTRLRKLDEGEYDAIILASAGLIRLKMSERIAQFIEPEDMLPANGQGAVGIECRNDDERIKALLAPLECGTTRIRVLAERAMNKALEGGCQVPIGSYGVISADGKNIHLRGLVGAVDGSEMIESEITGPVEEGEALGNKLAQELLSRGADKILQQVYSENDIENR</sequence>
<keyword evidence="5 8" id="KW-0808">Transferase</keyword>
<protein>
    <recommendedName>
        <fullName evidence="8">Porphobilinogen deaminase</fullName>
        <shortName evidence="8">PBG</shortName>
        <ecNumber evidence="8">2.5.1.61</ecNumber>
    </recommendedName>
    <alternativeName>
        <fullName evidence="8">Hydroxymethylbilane synthase</fullName>
        <shortName evidence="8">HMBS</shortName>
    </alternativeName>
    <alternativeName>
        <fullName evidence="8">Pre-uroporphyrinogen synthase</fullName>
    </alternativeName>
</protein>
<dbReference type="InterPro" id="IPR000860">
    <property type="entry name" value="HemC"/>
</dbReference>
<dbReference type="GO" id="GO:0005737">
    <property type="term" value="C:cytoplasm"/>
    <property type="evidence" value="ECO:0007669"/>
    <property type="project" value="UniProtKB-UniRule"/>
</dbReference>
<dbReference type="UniPathway" id="UPA00251">
    <property type="reaction ID" value="UER00319"/>
</dbReference>
<dbReference type="HAMAP" id="MF_00260">
    <property type="entry name" value="Porphobil_deam"/>
    <property type="match status" value="1"/>
</dbReference>
<accession>A0A099KQN2</accession>
<evidence type="ECO:0000256" key="7">
    <source>
        <dbReference type="ARBA" id="ARBA00048169"/>
    </source>
</evidence>
<dbReference type="Proteomes" id="UP000029843">
    <property type="component" value="Unassembled WGS sequence"/>
</dbReference>
<dbReference type="NCBIfam" id="TIGR00212">
    <property type="entry name" value="hemC"/>
    <property type="match status" value="1"/>
</dbReference>
<dbReference type="FunFam" id="3.30.160.40:FF:000002">
    <property type="entry name" value="Porphobilinogen deaminase"/>
    <property type="match status" value="1"/>
</dbReference>
<dbReference type="FunFam" id="3.40.190.10:FF:000004">
    <property type="entry name" value="Porphobilinogen deaminase"/>
    <property type="match status" value="1"/>
</dbReference>
<evidence type="ECO:0000313" key="12">
    <source>
        <dbReference type="Proteomes" id="UP000029843"/>
    </source>
</evidence>
<dbReference type="InterPro" id="IPR022417">
    <property type="entry name" value="Porphobilin_deaminase_N"/>
</dbReference>
<evidence type="ECO:0000259" key="9">
    <source>
        <dbReference type="Pfam" id="PF01379"/>
    </source>
</evidence>
<comment type="caution">
    <text evidence="11">The sequence shown here is derived from an EMBL/GenBank/DDBJ whole genome shotgun (WGS) entry which is preliminary data.</text>
</comment>
<evidence type="ECO:0000256" key="2">
    <source>
        <dbReference type="ARBA" id="ARBA00004735"/>
    </source>
</evidence>
<keyword evidence="6 8" id="KW-0627">Porphyrin biosynthesis</keyword>
<feature type="domain" description="Porphobilinogen deaminase N-terminal" evidence="9">
    <location>
        <begin position="6"/>
        <end position="213"/>
    </location>
</feature>
<dbReference type="PANTHER" id="PTHR11557:SF0">
    <property type="entry name" value="PORPHOBILINOGEN DEAMINASE"/>
    <property type="match status" value="1"/>
</dbReference>
<dbReference type="PROSITE" id="PS00533">
    <property type="entry name" value="PORPHOBILINOGEN_DEAM"/>
    <property type="match status" value="1"/>
</dbReference>
<evidence type="ECO:0000256" key="8">
    <source>
        <dbReference type="HAMAP-Rule" id="MF_00260"/>
    </source>
</evidence>
<organism evidence="11 12">
    <name type="scientific">Colwellia psychrerythraea</name>
    <name type="common">Vibrio psychroerythus</name>
    <dbReference type="NCBI Taxonomy" id="28229"/>
    <lineage>
        <taxon>Bacteria</taxon>
        <taxon>Pseudomonadati</taxon>
        <taxon>Pseudomonadota</taxon>
        <taxon>Gammaproteobacteria</taxon>
        <taxon>Alteromonadales</taxon>
        <taxon>Colwelliaceae</taxon>
        <taxon>Colwellia</taxon>
    </lineage>
</organism>
<dbReference type="InterPro" id="IPR022419">
    <property type="entry name" value="Porphobilin_deaminase_cofac_BS"/>
</dbReference>
<comment type="function">
    <text evidence="1 8">Tetrapolymerization of the monopyrrole PBG into the hydroxymethylbilane pre-uroporphyrinogen in several discrete steps.</text>
</comment>
<dbReference type="GO" id="GO:0004418">
    <property type="term" value="F:hydroxymethylbilane synthase activity"/>
    <property type="evidence" value="ECO:0007669"/>
    <property type="project" value="UniProtKB-UniRule"/>
</dbReference>
<reference evidence="11 12" key="1">
    <citation type="submission" date="2014-08" db="EMBL/GenBank/DDBJ databases">
        <title>Genomic and Phenotypic Diversity of Colwellia psychrerythraea strains from Disparate Marine Basins.</title>
        <authorList>
            <person name="Techtmann S.M."/>
            <person name="Stelling S.C."/>
            <person name="Utturkar S.M."/>
            <person name="Alshibli N."/>
            <person name="Harris A."/>
            <person name="Brown S.D."/>
            <person name="Hazen T.C."/>
        </authorList>
    </citation>
    <scope>NUCLEOTIDE SEQUENCE [LARGE SCALE GENOMIC DNA]</scope>
    <source>
        <strain evidence="11 12">ND2E</strain>
    </source>
</reference>
<dbReference type="OrthoDB" id="9810298at2"/>
<evidence type="ECO:0000256" key="4">
    <source>
        <dbReference type="ARBA" id="ARBA00011245"/>
    </source>
</evidence>
<evidence type="ECO:0000313" key="11">
    <source>
        <dbReference type="EMBL" id="KGJ92515.1"/>
    </source>
</evidence>
<dbReference type="Pfam" id="PF01379">
    <property type="entry name" value="Porphobil_deam"/>
    <property type="match status" value="1"/>
</dbReference>
<name>A0A099KQN2_COLPS</name>
<dbReference type="GO" id="GO:0006782">
    <property type="term" value="P:protoporphyrinogen IX biosynthetic process"/>
    <property type="evidence" value="ECO:0007669"/>
    <property type="project" value="UniProtKB-UniRule"/>
</dbReference>